<dbReference type="GO" id="GO:0016874">
    <property type="term" value="F:ligase activity"/>
    <property type="evidence" value="ECO:0007669"/>
    <property type="project" value="UniProtKB-KW"/>
</dbReference>
<evidence type="ECO:0000256" key="1">
    <source>
        <dbReference type="ARBA" id="ARBA00006432"/>
    </source>
</evidence>
<name>A0A6N1ADD6_9PROT</name>
<dbReference type="InterPro" id="IPR000873">
    <property type="entry name" value="AMP-dep_synth/lig_dom"/>
</dbReference>
<dbReference type="GO" id="GO:0006631">
    <property type="term" value="P:fatty acid metabolic process"/>
    <property type="evidence" value="ECO:0007669"/>
    <property type="project" value="UniProtKB-KW"/>
</dbReference>
<dbReference type="KEGG" id="aoz:HUE56_03270"/>
<evidence type="ECO:0000259" key="5">
    <source>
        <dbReference type="Pfam" id="PF00501"/>
    </source>
</evidence>
<dbReference type="Gene3D" id="3.30.300.30">
    <property type="match status" value="1"/>
</dbReference>
<keyword evidence="7" id="KW-0614">Plasmid</keyword>
<evidence type="ECO:0000313" key="7">
    <source>
        <dbReference type="EMBL" id="QKS49526.1"/>
    </source>
</evidence>
<evidence type="ECO:0000256" key="4">
    <source>
        <dbReference type="ARBA" id="ARBA00023098"/>
    </source>
</evidence>
<gene>
    <name evidence="7" type="ORF">HUE56_03270</name>
</gene>
<organism evidence="7 8">
    <name type="scientific">Azospirillum oryzae</name>
    <dbReference type="NCBI Taxonomy" id="286727"/>
    <lineage>
        <taxon>Bacteria</taxon>
        <taxon>Pseudomonadati</taxon>
        <taxon>Pseudomonadota</taxon>
        <taxon>Alphaproteobacteria</taxon>
        <taxon>Rhodospirillales</taxon>
        <taxon>Azospirillaceae</taxon>
        <taxon>Azospirillum</taxon>
    </lineage>
</organism>
<geneLocation type="plasmid" evidence="7 8">
    <name>unnamed2</name>
</geneLocation>
<dbReference type="RefSeq" id="WP_149200921.1">
    <property type="nucleotide sequence ID" value="NZ_BSOV01000010.1"/>
</dbReference>
<dbReference type="InterPro" id="IPR045851">
    <property type="entry name" value="AMP-bd_C_sf"/>
</dbReference>
<evidence type="ECO:0000256" key="3">
    <source>
        <dbReference type="ARBA" id="ARBA00022832"/>
    </source>
</evidence>
<dbReference type="PANTHER" id="PTHR43859:SF4">
    <property type="entry name" value="BUTANOATE--COA LIGASE AAE1-RELATED"/>
    <property type="match status" value="1"/>
</dbReference>
<dbReference type="EMBL" id="CP054616">
    <property type="protein sequence ID" value="QKS49526.1"/>
    <property type="molecule type" value="Genomic_DNA"/>
</dbReference>
<keyword evidence="4" id="KW-0443">Lipid metabolism</keyword>
<reference evidence="7 8" key="1">
    <citation type="submission" date="2020-06" db="EMBL/GenBank/DDBJ databases">
        <title>Complete genome of Azosprillum oryzae KACC14407.</title>
        <authorList>
            <person name="Kim M."/>
            <person name="Park Y.-J."/>
            <person name="Shin J.-H."/>
        </authorList>
    </citation>
    <scope>NUCLEOTIDE SEQUENCE [LARGE SCALE GENOMIC DNA]</scope>
    <source>
        <strain evidence="7 8">KACC 14407</strain>
        <plasmid evidence="7 8">unnamed2</plasmid>
    </source>
</reference>
<feature type="domain" description="AMP-dependent synthetase/ligase" evidence="5">
    <location>
        <begin position="29"/>
        <end position="401"/>
    </location>
</feature>
<feature type="domain" description="AMP-binding enzyme C-terminal" evidence="6">
    <location>
        <begin position="453"/>
        <end position="532"/>
    </location>
</feature>
<evidence type="ECO:0000256" key="2">
    <source>
        <dbReference type="ARBA" id="ARBA00022598"/>
    </source>
</evidence>
<accession>A0A6N1ADD6</accession>
<dbReference type="Pfam" id="PF00501">
    <property type="entry name" value="AMP-binding"/>
    <property type="match status" value="1"/>
</dbReference>
<dbReference type="AlphaFoldDB" id="A0A6N1ADD6"/>
<comment type="similarity">
    <text evidence="1">Belongs to the ATP-dependent AMP-binding enzyme family.</text>
</comment>
<dbReference type="OrthoDB" id="9803968at2"/>
<evidence type="ECO:0000313" key="8">
    <source>
        <dbReference type="Proteomes" id="UP000509702"/>
    </source>
</evidence>
<dbReference type="PANTHER" id="PTHR43859">
    <property type="entry name" value="ACYL-ACTIVATING ENZYME"/>
    <property type="match status" value="1"/>
</dbReference>
<protein>
    <submittedName>
        <fullName evidence="7">Long-chain-fatty-acid--CoA ligase</fullName>
    </submittedName>
</protein>
<dbReference type="NCBIfam" id="NF004837">
    <property type="entry name" value="PRK06187.1"/>
    <property type="match status" value="1"/>
</dbReference>
<proteinExistence type="inferred from homology"/>
<evidence type="ECO:0000259" key="6">
    <source>
        <dbReference type="Pfam" id="PF13193"/>
    </source>
</evidence>
<sequence length="558" mass="61008">MPLRFADATDEAYRYPLTIRHLLDRALVTSADQEIVYRDQHRLTYREFAQRVGRLASLLSSLGGEEGMTISVMDWDSHRYLEAYFAIPMMGAVLQTVNVRLPIDQLLYTLVKTKPGIIIVHRDFFPLLDEIRQALPGLKAIIAIMDGTGEPAPLWAAGEYEDLISAADPGFDFKDFDENAIATTFFTSGTTGNPKGVCFSHRQLVLHTLALCGHSGDTRHRGFGVDDVYMPLTPMFHVHAWGMPYIATMLGLKQVYPGRYDADMICRLRTEHRVTYSHGVPTVLQMVIAAADRSATDLSGWMMVVGGSSLTPALFAEGRRRGMEIVGAYGMSETAPILTVTRRSPGSESGSADECHLLTRAGVPIPLVETRIVDEAMNPLPRDGRSRGELVVRAPWLTPCYVGDEEGSRVLWRGGWLHTQDIATIDANGNVTICDRLKDVIKSGGEWIDSIQLESIVANADGVVEAAVVAVPDDHWGERPLAVIVPAPGATVTLGTLNRPIEAAIADGAITRYAKLDHFIAVSELPRTSVGKIDKKTLRARFASVQSDGSAATEPCTI</sequence>
<dbReference type="InterPro" id="IPR025110">
    <property type="entry name" value="AMP-bd_C"/>
</dbReference>
<dbReference type="InterPro" id="IPR042099">
    <property type="entry name" value="ANL_N_sf"/>
</dbReference>
<keyword evidence="8" id="KW-1185">Reference proteome</keyword>
<keyword evidence="3" id="KW-0276">Fatty acid metabolism</keyword>
<dbReference type="Gene3D" id="3.40.50.12780">
    <property type="entry name" value="N-terminal domain of ligase-like"/>
    <property type="match status" value="1"/>
</dbReference>
<dbReference type="Pfam" id="PF13193">
    <property type="entry name" value="AMP-binding_C"/>
    <property type="match status" value="1"/>
</dbReference>
<dbReference type="SUPFAM" id="SSF56801">
    <property type="entry name" value="Acetyl-CoA synthetase-like"/>
    <property type="match status" value="1"/>
</dbReference>
<keyword evidence="2 7" id="KW-0436">Ligase</keyword>
<dbReference type="Proteomes" id="UP000509702">
    <property type="component" value="Plasmid unnamed2"/>
</dbReference>